<dbReference type="EMBL" id="PFBL01000017">
    <property type="protein sequence ID" value="PIR83157.1"/>
    <property type="molecule type" value="Genomic_DNA"/>
</dbReference>
<dbReference type="AlphaFoldDB" id="A0A2H0U9T5"/>
<sequence>MQIILLIVVIVVLIVVHELGHFVMAKLTGMRVDEFGIGYPPRALLLGKVGETEYTLNWIPFGGFVRIYGEDAGAAGLGLRAFSSKNNLQKALVLVAGITMNLVLAYALITASLVLGTPRALDASDVARAHDTALVVVGVLPGSPAATAGLLPGDAITSAVTAAGAWQAVDPKSFTDFVRAGGGTPIKLSLKRSGGEASVTATPLEGAIADDAARYALGIQVATVGIVPLSIGAALGEGARITGEATRLTAVGLVNFLYRMLTFSADLSGVSGPVGIAGVVGSAATQGLGSLLSIMAIISINLALINLIPIPALDGGRLLFVIIEGVTRRAIPPRGAQAFNGIGFAFLVLLMVVVTAHDIFKLVG</sequence>
<keyword evidence="7" id="KW-0862">Zinc</keyword>
<evidence type="ECO:0000256" key="9">
    <source>
        <dbReference type="ARBA" id="ARBA00023049"/>
    </source>
</evidence>
<protein>
    <recommendedName>
        <fullName evidence="12">Peptidase M50 domain-containing protein</fullName>
    </recommendedName>
</protein>
<feature type="domain" description="Peptidase M50" evidence="12">
    <location>
        <begin position="6"/>
        <end position="350"/>
    </location>
</feature>
<keyword evidence="4" id="KW-0645">Protease</keyword>
<name>A0A2H0U9T5_9BACT</name>
<dbReference type="InterPro" id="IPR036034">
    <property type="entry name" value="PDZ_sf"/>
</dbReference>
<keyword evidence="8 11" id="KW-1133">Transmembrane helix</keyword>
<evidence type="ECO:0000256" key="5">
    <source>
        <dbReference type="ARBA" id="ARBA00022692"/>
    </source>
</evidence>
<dbReference type="PANTHER" id="PTHR42837:SF2">
    <property type="entry name" value="MEMBRANE METALLOPROTEASE ARASP2, CHLOROPLASTIC-RELATED"/>
    <property type="match status" value="1"/>
</dbReference>
<accession>A0A2H0U9T5</accession>
<comment type="similarity">
    <text evidence="3">Belongs to the peptidase M50B family.</text>
</comment>
<dbReference type="SUPFAM" id="SSF50156">
    <property type="entry name" value="PDZ domain-like"/>
    <property type="match status" value="1"/>
</dbReference>
<feature type="transmembrane region" description="Helical" evidence="11">
    <location>
        <begin position="338"/>
        <end position="360"/>
    </location>
</feature>
<evidence type="ECO:0000256" key="8">
    <source>
        <dbReference type="ARBA" id="ARBA00022989"/>
    </source>
</evidence>
<dbReference type="InterPro" id="IPR004387">
    <property type="entry name" value="Pept_M50_Zn"/>
</dbReference>
<dbReference type="Pfam" id="PF02163">
    <property type="entry name" value="Peptidase_M50"/>
    <property type="match status" value="1"/>
</dbReference>
<feature type="transmembrane region" description="Helical" evidence="11">
    <location>
        <begin position="291"/>
        <end position="310"/>
    </location>
</feature>
<keyword evidence="9" id="KW-0482">Metalloprotease</keyword>
<keyword evidence="10 11" id="KW-0472">Membrane</keyword>
<comment type="subcellular location">
    <subcellularLocation>
        <location evidence="2">Membrane</location>
        <topology evidence="2">Multi-pass membrane protein</topology>
    </subcellularLocation>
</comment>
<evidence type="ECO:0000256" key="4">
    <source>
        <dbReference type="ARBA" id="ARBA00022670"/>
    </source>
</evidence>
<evidence type="ECO:0000256" key="10">
    <source>
        <dbReference type="ARBA" id="ARBA00023136"/>
    </source>
</evidence>
<evidence type="ECO:0000256" key="1">
    <source>
        <dbReference type="ARBA" id="ARBA00001947"/>
    </source>
</evidence>
<dbReference type="GO" id="GO:0016020">
    <property type="term" value="C:membrane"/>
    <property type="evidence" value="ECO:0007669"/>
    <property type="project" value="UniProtKB-SubCell"/>
</dbReference>
<evidence type="ECO:0000313" key="13">
    <source>
        <dbReference type="EMBL" id="PIR83157.1"/>
    </source>
</evidence>
<feature type="transmembrane region" description="Helical" evidence="11">
    <location>
        <begin position="91"/>
        <end position="115"/>
    </location>
</feature>
<proteinExistence type="inferred from homology"/>
<evidence type="ECO:0000256" key="6">
    <source>
        <dbReference type="ARBA" id="ARBA00022801"/>
    </source>
</evidence>
<dbReference type="GO" id="GO:0006508">
    <property type="term" value="P:proteolysis"/>
    <property type="evidence" value="ECO:0007669"/>
    <property type="project" value="UniProtKB-KW"/>
</dbReference>
<keyword evidence="6" id="KW-0378">Hydrolase</keyword>
<comment type="caution">
    <text evidence="13">The sequence shown here is derived from an EMBL/GenBank/DDBJ whole genome shotgun (WGS) entry which is preliminary data.</text>
</comment>
<dbReference type="PANTHER" id="PTHR42837">
    <property type="entry name" value="REGULATOR OF SIGMA-E PROTEASE RSEP"/>
    <property type="match status" value="1"/>
</dbReference>
<evidence type="ECO:0000313" key="14">
    <source>
        <dbReference type="Proteomes" id="UP000230179"/>
    </source>
</evidence>
<reference evidence="14" key="1">
    <citation type="submission" date="2017-09" db="EMBL/GenBank/DDBJ databases">
        <title>Depth-based differentiation of microbial function through sediment-hosted aquifers and enrichment of novel symbionts in the deep terrestrial subsurface.</title>
        <authorList>
            <person name="Probst A.J."/>
            <person name="Ladd B."/>
            <person name="Jarett J.K."/>
            <person name="Geller-Mcgrath D.E."/>
            <person name="Sieber C.M.K."/>
            <person name="Emerson J.B."/>
            <person name="Anantharaman K."/>
            <person name="Thomas B.C."/>
            <person name="Malmstrom R."/>
            <person name="Stieglmeier M."/>
            <person name="Klingl A."/>
            <person name="Woyke T."/>
            <person name="Ryan C.M."/>
            <person name="Banfield J.F."/>
        </authorList>
    </citation>
    <scope>NUCLEOTIDE SEQUENCE [LARGE SCALE GENOMIC DNA]</scope>
</reference>
<evidence type="ECO:0000259" key="12">
    <source>
        <dbReference type="Pfam" id="PF02163"/>
    </source>
</evidence>
<dbReference type="CDD" id="cd06163">
    <property type="entry name" value="S2P-M50_PDZ_RseP-like"/>
    <property type="match status" value="1"/>
</dbReference>
<dbReference type="Gene3D" id="2.30.42.10">
    <property type="match status" value="1"/>
</dbReference>
<comment type="cofactor">
    <cofactor evidence="1">
        <name>Zn(2+)</name>
        <dbReference type="ChEBI" id="CHEBI:29105"/>
    </cofactor>
</comment>
<evidence type="ECO:0000256" key="3">
    <source>
        <dbReference type="ARBA" id="ARBA00007931"/>
    </source>
</evidence>
<dbReference type="InterPro" id="IPR008915">
    <property type="entry name" value="Peptidase_M50"/>
</dbReference>
<organism evidence="13 14">
    <name type="scientific">Candidatus Kaiserbacteria bacterium CG10_big_fil_rev_8_21_14_0_10_56_12</name>
    <dbReference type="NCBI Taxonomy" id="1974611"/>
    <lineage>
        <taxon>Bacteria</taxon>
        <taxon>Candidatus Kaiseribacteriota</taxon>
    </lineage>
</organism>
<gene>
    <name evidence="13" type="ORF">COU19_02010</name>
</gene>
<evidence type="ECO:0000256" key="7">
    <source>
        <dbReference type="ARBA" id="ARBA00022833"/>
    </source>
</evidence>
<dbReference type="GO" id="GO:0004222">
    <property type="term" value="F:metalloendopeptidase activity"/>
    <property type="evidence" value="ECO:0007669"/>
    <property type="project" value="InterPro"/>
</dbReference>
<evidence type="ECO:0000256" key="11">
    <source>
        <dbReference type="SAM" id="Phobius"/>
    </source>
</evidence>
<evidence type="ECO:0000256" key="2">
    <source>
        <dbReference type="ARBA" id="ARBA00004141"/>
    </source>
</evidence>
<keyword evidence="5 11" id="KW-0812">Transmembrane</keyword>
<dbReference type="Proteomes" id="UP000230179">
    <property type="component" value="Unassembled WGS sequence"/>
</dbReference>